<protein>
    <submittedName>
        <fullName evidence="2">Uncharacterized protein</fullName>
    </submittedName>
</protein>
<proteinExistence type="predicted"/>
<evidence type="ECO:0000313" key="3">
    <source>
        <dbReference type="Proteomes" id="UP001152300"/>
    </source>
</evidence>
<keyword evidence="1" id="KW-0175">Coiled coil</keyword>
<evidence type="ECO:0000313" key="2">
    <source>
        <dbReference type="EMBL" id="KAJ8067717.1"/>
    </source>
</evidence>
<sequence length="221" mass="24544">MIASNVVPGDGFGKIPTIMTHLTKGYAYIKATLDATKQYADMRDEHNRLQAEAEAEAKAEAEAEAEVEIEAKVEAEIETEIEVKIETEIEIKTKIEAKVETEAEAEAEFPGPTYDLAFSIDVTGKRSVPGALIGERGKSVVESSKILGVHVRFVRNLCRREKDYILVEPEHADLSKPKDTAKLQNAVNVIQRWMNRRPNKSLLEYLIKQKYPGSTNAMAAG</sequence>
<name>A0A9X0ARN6_9HELO</name>
<dbReference type="InterPro" id="IPR050972">
    <property type="entry name" value="SDr-like"/>
</dbReference>
<feature type="coiled-coil region" evidence="1">
    <location>
        <begin position="32"/>
        <end position="78"/>
    </location>
</feature>
<dbReference type="Proteomes" id="UP001152300">
    <property type="component" value="Unassembled WGS sequence"/>
</dbReference>
<organism evidence="2 3">
    <name type="scientific">Sclerotinia nivalis</name>
    <dbReference type="NCBI Taxonomy" id="352851"/>
    <lineage>
        <taxon>Eukaryota</taxon>
        <taxon>Fungi</taxon>
        <taxon>Dikarya</taxon>
        <taxon>Ascomycota</taxon>
        <taxon>Pezizomycotina</taxon>
        <taxon>Leotiomycetes</taxon>
        <taxon>Helotiales</taxon>
        <taxon>Sclerotiniaceae</taxon>
        <taxon>Sclerotinia</taxon>
    </lineage>
</organism>
<dbReference type="AlphaFoldDB" id="A0A9X0ARN6"/>
<accession>A0A9X0ARN6</accession>
<dbReference type="PANTHER" id="PTHR34403:SF8">
    <property type="entry name" value="TOL-PAL SYSTEM PROTEIN TOLA"/>
    <property type="match status" value="1"/>
</dbReference>
<evidence type="ECO:0000256" key="1">
    <source>
        <dbReference type="SAM" id="Coils"/>
    </source>
</evidence>
<comment type="caution">
    <text evidence="2">The sequence shown here is derived from an EMBL/GenBank/DDBJ whole genome shotgun (WGS) entry which is preliminary data.</text>
</comment>
<reference evidence="2" key="1">
    <citation type="submission" date="2022-11" db="EMBL/GenBank/DDBJ databases">
        <title>Genome Resource of Sclerotinia nivalis Strain SnTB1, a Plant Pathogen Isolated from American Ginseng.</title>
        <authorList>
            <person name="Fan S."/>
        </authorList>
    </citation>
    <scope>NUCLEOTIDE SEQUENCE</scope>
    <source>
        <strain evidence="2">SnTB1</strain>
    </source>
</reference>
<dbReference type="EMBL" id="JAPEIS010000003">
    <property type="protein sequence ID" value="KAJ8067717.1"/>
    <property type="molecule type" value="Genomic_DNA"/>
</dbReference>
<keyword evidence="3" id="KW-1185">Reference proteome</keyword>
<dbReference type="PANTHER" id="PTHR34403">
    <property type="entry name" value="TOL-PAL SYSTEM PROTEIN TOLA"/>
    <property type="match status" value="1"/>
</dbReference>
<gene>
    <name evidence="2" type="ORF">OCU04_003322</name>
</gene>